<dbReference type="EMBL" id="CP002156">
    <property type="protein sequence ID" value="ADM08196.1"/>
    <property type="molecule type" value="Genomic_DNA"/>
</dbReference>
<evidence type="ECO:0000313" key="2">
    <source>
        <dbReference type="Proteomes" id="UP000001302"/>
    </source>
</evidence>
<dbReference type="AlphaFoldDB" id="E0TAY7"/>
<dbReference type="HOGENOM" id="CLU_2303184_0_0_5"/>
<accession>E0TAY7</accession>
<dbReference type="STRING" id="314260.PB2503_00577"/>
<keyword evidence="2" id="KW-1185">Reference proteome</keyword>
<reference evidence="2" key="1">
    <citation type="submission" date="2010-08" db="EMBL/GenBank/DDBJ databases">
        <title>Genome sequence of Parvularcula bermudensis HTCC2503.</title>
        <authorList>
            <person name="Kang D.-M."/>
            <person name="Oh H.-M."/>
            <person name="Cho J.-C."/>
        </authorList>
    </citation>
    <scope>NUCLEOTIDE SEQUENCE [LARGE SCALE GENOMIC DNA]</scope>
    <source>
        <strain evidence="2">ATCC BAA-594 / HTCC2503 / KCTC 12087</strain>
    </source>
</reference>
<dbReference type="RefSeq" id="WP_013299170.1">
    <property type="nucleotide sequence ID" value="NC_014414.1"/>
</dbReference>
<dbReference type="KEGG" id="pbr:PB2503_00577"/>
<protein>
    <submittedName>
        <fullName evidence="1">Uncharacterized protein</fullName>
    </submittedName>
</protein>
<gene>
    <name evidence="1" type="ordered locus">PB2503_00577</name>
</gene>
<reference evidence="1 2" key="2">
    <citation type="journal article" date="2011" name="J. Bacteriol.">
        <title>Complete genome sequence of strain HTCC2503T of Parvularcula bermudensis, the type species of the order "Parvularculales" in the class Alphaproteobacteria.</title>
        <authorList>
            <person name="Oh H.M."/>
            <person name="Kang I."/>
            <person name="Vergin K.L."/>
            <person name="Kang D."/>
            <person name="Rhee K.H."/>
            <person name="Giovannoni S.J."/>
            <person name="Cho J.C."/>
        </authorList>
    </citation>
    <scope>NUCLEOTIDE SEQUENCE [LARGE SCALE GENOMIC DNA]</scope>
    <source>
        <strain evidence="2">ATCC BAA-594 / HTCC2503 / KCTC 12087</strain>
    </source>
</reference>
<dbReference type="Proteomes" id="UP000001302">
    <property type="component" value="Chromosome"/>
</dbReference>
<sequence>MTASFRVQFRLSKARTQALRDLAETEGVSPNLMAKSLCETALGQQEPDPKSVERDLLIIRAGMEQLFRRSGRESELDAAIDALEKHRTATARTVQRGGLS</sequence>
<name>E0TAY7_PARBH</name>
<evidence type="ECO:0000313" key="1">
    <source>
        <dbReference type="EMBL" id="ADM08196.1"/>
    </source>
</evidence>
<organism evidence="1 2">
    <name type="scientific">Parvularcula bermudensis (strain ATCC BAA-594 / HTCC2503 / KCTC 12087)</name>
    <dbReference type="NCBI Taxonomy" id="314260"/>
    <lineage>
        <taxon>Bacteria</taxon>
        <taxon>Pseudomonadati</taxon>
        <taxon>Pseudomonadota</taxon>
        <taxon>Alphaproteobacteria</taxon>
        <taxon>Parvularculales</taxon>
        <taxon>Parvularculaceae</taxon>
        <taxon>Parvularcula</taxon>
    </lineage>
</organism>
<dbReference type="OrthoDB" id="9837642at2"/>
<proteinExistence type="predicted"/>